<sequence>MQNAVSKCAVEISITFDGTETVEPVPECLQDVFLNNSLNEVETQLENHIVLPKRYAQTTSNCTDAANTEIWRENENCRLEDRERDLSTALEWIKEEMKIMKKQDRAILRQFVALRTQIIQLQCHCDDFLSSTSDLSLAGSTFSLDDGPDGPYGRNGNFRCSPDLELTEFRERTSSLLLPGARPARPVTRVKWKSNEYL</sequence>
<reference evidence="1" key="1">
    <citation type="submission" date="2022-11" db="EMBL/GenBank/DDBJ databases">
        <title>Centuries of genome instability and evolution in soft-shell clam transmissible cancer (bioRxiv).</title>
        <authorList>
            <person name="Hart S.F.M."/>
            <person name="Yonemitsu M.A."/>
            <person name="Giersch R.M."/>
            <person name="Beal B.F."/>
            <person name="Arriagada G."/>
            <person name="Davis B.W."/>
            <person name="Ostrander E.A."/>
            <person name="Goff S.P."/>
            <person name="Metzger M.J."/>
        </authorList>
    </citation>
    <scope>NUCLEOTIDE SEQUENCE</scope>
    <source>
        <strain evidence="1">MELC-2E11</strain>
        <tissue evidence="1">Siphon/mantle</tissue>
    </source>
</reference>
<name>A0ABY7FLV4_MYAAR</name>
<proteinExistence type="predicted"/>
<dbReference type="EMBL" id="CP111024">
    <property type="protein sequence ID" value="WAR23200.1"/>
    <property type="molecule type" value="Genomic_DNA"/>
</dbReference>
<keyword evidence="2" id="KW-1185">Reference proteome</keyword>
<evidence type="ECO:0000313" key="2">
    <source>
        <dbReference type="Proteomes" id="UP001164746"/>
    </source>
</evidence>
<accession>A0ABY7FLV4</accession>
<dbReference type="Proteomes" id="UP001164746">
    <property type="component" value="Chromosome 13"/>
</dbReference>
<protein>
    <submittedName>
        <fullName evidence="1">Uncharacterized protein</fullName>
    </submittedName>
</protein>
<gene>
    <name evidence="1" type="ORF">MAR_036869</name>
</gene>
<evidence type="ECO:0000313" key="1">
    <source>
        <dbReference type="EMBL" id="WAR23200.1"/>
    </source>
</evidence>
<organism evidence="1 2">
    <name type="scientific">Mya arenaria</name>
    <name type="common">Soft-shell clam</name>
    <dbReference type="NCBI Taxonomy" id="6604"/>
    <lineage>
        <taxon>Eukaryota</taxon>
        <taxon>Metazoa</taxon>
        <taxon>Spiralia</taxon>
        <taxon>Lophotrochozoa</taxon>
        <taxon>Mollusca</taxon>
        <taxon>Bivalvia</taxon>
        <taxon>Autobranchia</taxon>
        <taxon>Heteroconchia</taxon>
        <taxon>Euheterodonta</taxon>
        <taxon>Imparidentia</taxon>
        <taxon>Neoheterodontei</taxon>
        <taxon>Myida</taxon>
        <taxon>Myoidea</taxon>
        <taxon>Myidae</taxon>
        <taxon>Mya</taxon>
    </lineage>
</organism>